<dbReference type="PANTHER" id="PTHR43280:SF32">
    <property type="entry name" value="TRANSCRIPTIONAL REGULATORY PROTEIN"/>
    <property type="match status" value="1"/>
</dbReference>
<dbReference type="PRINTS" id="PR00032">
    <property type="entry name" value="HTHARAC"/>
</dbReference>
<dbReference type="InterPro" id="IPR018060">
    <property type="entry name" value="HTH_AraC"/>
</dbReference>
<dbReference type="Gene3D" id="1.10.10.60">
    <property type="entry name" value="Homeodomain-like"/>
    <property type="match status" value="1"/>
</dbReference>
<dbReference type="Pfam" id="PF12833">
    <property type="entry name" value="HTH_18"/>
    <property type="match status" value="1"/>
</dbReference>
<keyword evidence="1" id="KW-0805">Transcription regulation</keyword>
<evidence type="ECO:0000256" key="3">
    <source>
        <dbReference type="ARBA" id="ARBA00023163"/>
    </source>
</evidence>
<organism evidence="5 6">
    <name type="scientific">Pseudooceanicola lipolyticus</name>
    <dbReference type="NCBI Taxonomy" id="2029104"/>
    <lineage>
        <taxon>Bacteria</taxon>
        <taxon>Pseudomonadati</taxon>
        <taxon>Pseudomonadota</taxon>
        <taxon>Alphaproteobacteria</taxon>
        <taxon>Rhodobacterales</taxon>
        <taxon>Paracoccaceae</taxon>
        <taxon>Pseudooceanicola</taxon>
    </lineage>
</organism>
<dbReference type="GO" id="GO:0043565">
    <property type="term" value="F:sequence-specific DNA binding"/>
    <property type="evidence" value="ECO:0007669"/>
    <property type="project" value="InterPro"/>
</dbReference>
<sequence>MDCIVIDWYYSGMTDAHSIPLFNLFGETTVFPDVVHCERVLDRAGLHDWVIAPHRHSQMSQVFFIEHGSAHVVLDGAEERLASGRYLYVPPQIVHGFEFTRGTEGTVLSFPSPVVSRLGPKAAALTSWLATPQRGVVTADVAQLIAALAATYTSTGTFRAQRLVALAHVLLATLAEDDLADAAFEDPQAGRQIQRLDALIAKHLTDGWAGRDYAAALHVTTGHLNRIVRMATGRSLTAHLETATMTEACRLIAFTRLPLAEVGYRLGYSDPSYFSRRFRSRMGEAPSAYRKRVVGSEL</sequence>
<dbReference type="CDD" id="cd06999">
    <property type="entry name" value="cupin_HpaA-like_N"/>
    <property type="match status" value="1"/>
</dbReference>
<proteinExistence type="predicted"/>
<dbReference type="Gene3D" id="2.60.120.10">
    <property type="entry name" value="Jelly Rolls"/>
    <property type="match status" value="1"/>
</dbReference>
<dbReference type="Proteomes" id="UP000231553">
    <property type="component" value="Unassembled WGS sequence"/>
</dbReference>
<dbReference type="RefSeq" id="WP_100161658.1">
    <property type="nucleotide sequence ID" value="NZ_PGTB01000012.1"/>
</dbReference>
<evidence type="ECO:0000256" key="2">
    <source>
        <dbReference type="ARBA" id="ARBA00023125"/>
    </source>
</evidence>
<name>A0A2M8J499_9RHOB</name>
<evidence type="ECO:0000256" key="1">
    <source>
        <dbReference type="ARBA" id="ARBA00023015"/>
    </source>
</evidence>
<dbReference type="SUPFAM" id="SSF46689">
    <property type="entry name" value="Homeodomain-like"/>
    <property type="match status" value="1"/>
</dbReference>
<feature type="domain" description="HTH araC/xylS-type" evidence="4">
    <location>
        <begin position="194"/>
        <end position="292"/>
    </location>
</feature>
<dbReference type="SMART" id="SM00342">
    <property type="entry name" value="HTH_ARAC"/>
    <property type="match status" value="1"/>
</dbReference>
<dbReference type="InterPro" id="IPR037923">
    <property type="entry name" value="HTH-like"/>
</dbReference>
<dbReference type="Pfam" id="PF07883">
    <property type="entry name" value="Cupin_2"/>
    <property type="match status" value="1"/>
</dbReference>
<dbReference type="EMBL" id="PGTB01000012">
    <property type="protein sequence ID" value="PJE37604.1"/>
    <property type="molecule type" value="Genomic_DNA"/>
</dbReference>
<dbReference type="InterPro" id="IPR009057">
    <property type="entry name" value="Homeodomain-like_sf"/>
</dbReference>
<gene>
    <name evidence="5" type="ORF">CVM52_06300</name>
</gene>
<evidence type="ECO:0000313" key="5">
    <source>
        <dbReference type="EMBL" id="PJE37604.1"/>
    </source>
</evidence>
<reference evidence="5 6" key="1">
    <citation type="journal article" date="2018" name="Int. J. Syst. Evol. Microbiol.">
        <title>Pseudooceanicola lipolyticus sp. nov., a marine alphaproteobacterium, reclassification of Oceanicola flagellatus as Pseudooceanicola flagellatus comb. nov. and emended description of the genus Pseudooceanicola.</title>
        <authorList>
            <person name="Huang M.-M."/>
            <person name="Guo L.-L."/>
            <person name="Wu Y.-H."/>
            <person name="Lai Q.-L."/>
            <person name="Shao Z.-Z."/>
            <person name="Wang C.-S."/>
            <person name="Wu M."/>
            <person name="Xu X.-W."/>
        </authorList>
    </citation>
    <scope>NUCLEOTIDE SEQUENCE [LARGE SCALE GENOMIC DNA]</scope>
    <source>
        <strain evidence="5 6">157</strain>
    </source>
</reference>
<dbReference type="PROSITE" id="PS01124">
    <property type="entry name" value="HTH_ARAC_FAMILY_2"/>
    <property type="match status" value="1"/>
</dbReference>
<dbReference type="InterPro" id="IPR013096">
    <property type="entry name" value="Cupin_2"/>
</dbReference>
<dbReference type="AlphaFoldDB" id="A0A2M8J499"/>
<keyword evidence="6" id="KW-1185">Reference proteome</keyword>
<dbReference type="InterPro" id="IPR020449">
    <property type="entry name" value="Tscrpt_reg_AraC-type_HTH"/>
</dbReference>
<keyword evidence="3" id="KW-0804">Transcription</keyword>
<dbReference type="OrthoDB" id="9814125at2"/>
<dbReference type="PANTHER" id="PTHR43280">
    <property type="entry name" value="ARAC-FAMILY TRANSCRIPTIONAL REGULATOR"/>
    <property type="match status" value="1"/>
</dbReference>
<dbReference type="SUPFAM" id="SSF51215">
    <property type="entry name" value="Regulatory protein AraC"/>
    <property type="match status" value="1"/>
</dbReference>
<dbReference type="GO" id="GO:0003700">
    <property type="term" value="F:DNA-binding transcription factor activity"/>
    <property type="evidence" value="ECO:0007669"/>
    <property type="project" value="InterPro"/>
</dbReference>
<evidence type="ECO:0000259" key="4">
    <source>
        <dbReference type="PROSITE" id="PS01124"/>
    </source>
</evidence>
<comment type="caution">
    <text evidence="5">The sequence shown here is derived from an EMBL/GenBank/DDBJ whole genome shotgun (WGS) entry which is preliminary data.</text>
</comment>
<protein>
    <submittedName>
        <fullName evidence="5">AraC family transcriptional regulator</fullName>
    </submittedName>
</protein>
<keyword evidence="2" id="KW-0238">DNA-binding</keyword>
<accession>A0A2M8J499</accession>
<evidence type="ECO:0000313" key="6">
    <source>
        <dbReference type="Proteomes" id="UP000231553"/>
    </source>
</evidence>
<dbReference type="InterPro" id="IPR047264">
    <property type="entry name" value="Cupin_HpaA-like_N"/>
</dbReference>
<dbReference type="InterPro" id="IPR014710">
    <property type="entry name" value="RmlC-like_jellyroll"/>
</dbReference>